<keyword evidence="3 10" id="KW-0132">Cell division</keyword>
<keyword evidence="8 10" id="KW-0131">Cell cycle</keyword>
<dbReference type="GO" id="GO:0005737">
    <property type="term" value="C:cytoplasm"/>
    <property type="evidence" value="ECO:0007669"/>
    <property type="project" value="UniProtKB-SubCell"/>
</dbReference>
<dbReference type="GO" id="GO:0009252">
    <property type="term" value="P:peptidoglycan biosynthetic process"/>
    <property type="evidence" value="ECO:0007669"/>
    <property type="project" value="UniProtKB-UniRule"/>
</dbReference>
<evidence type="ECO:0000256" key="3">
    <source>
        <dbReference type="ARBA" id="ARBA00022618"/>
    </source>
</evidence>
<proteinExistence type="inferred from homology"/>
<accession>A0A919CQA8</accession>
<dbReference type="InterPro" id="IPR005863">
    <property type="entry name" value="UDP-N-AcMur_synth"/>
</dbReference>
<dbReference type="Gene3D" id="3.40.1190.10">
    <property type="entry name" value="Mur-like, catalytic domain"/>
    <property type="match status" value="1"/>
</dbReference>
<comment type="caution">
    <text evidence="10">Lacks conserved residue(s) required for the propagation of feature annotation.</text>
</comment>
<dbReference type="InterPro" id="IPR051046">
    <property type="entry name" value="MurCDEF_CellWall_CoF430Synth"/>
</dbReference>
<dbReference type="InterPro" id="IPR036565">
    <property type="entry name" value="Mur-like_cat_sf"/>
</dbReference>
<dbReference type="RefSeq" id="WP_189991233.1">
    <property type="nucleotide sequence ID" value="NZ_BMZS01000007.1"/>
</dbReference>
<dbReference type="NCBIfam" id="TIGR01143">
    <property type="entry name" value="murF"/>
    <property type="match status" value="1"/>
</dbReference>
<dbReference type="GO" id="GO:0071555">
    <property type="term" value="P:cell wall organization"/>
    <property type="evidence" value="ECO:0007669"/>
    <property type="project" value="UniProtKB-KW"/>
</dbReference>
<dbReference type="InterPro" id="IPR035911">
    <property type="entry name" value="MurE/MurF_N"/>
</dbReference>
<keyword evidence="1 10" id="KW-0963">Cytoplasm</keyword>
<feature type="domain" description="Mur ligase C-terminal" evidence="13">
    <location>
        <begin position="334"/>
        <end position="449"/>
    </location>
</feature>
<evidence type="ECO:0000256" key="4">
    <source>
        <dbReference type="ARBA" id="ARBA00022741"/>
    </source>
</evidence>
<dbReference type="InterPro" id="IPR004101">
    <property type="entry name" value="Mur_ligase_C"/>
</dbReference>
<dbReference type="Proteomes" id="UP000630353">
    <property type="component" value="Unassembled WGS sequence"/>
</dbReference>
<feature type="domain" description="Mur ligase N-terminal catalytic" evidence="12">
    <location>
        <begin position="27"/>
        <end position="73"/>
    </location>
</feature>
<dbReference type="InterPro" id="IPR036615">
    <property type="entry name" value="Mur_ligase_C_dom_sf"/>
</dbReference>
<evidence type="ECO:0000256" key="2">
    <source>
        <dbReference type="ARBA" id="ARBA00022598"/>
    </source>
</evidence>
<dbReference type="Gene3D" id="3.40.1390.10">
    <property type="entry name" value="MurE/MurF, N-terminal domain"/>
    <property type="match status" value="1"/>
</dbReference>
<keyword evidence="5 10" id="KW-0067">ATP-binding</keyword>
<dbReference type="PANTHER" id="PTHR43024:SF1">
    <property type="entry name" value="UDP-N-ACETYLMURAMOYL-TRIPEPTIDE--D-ALANYL-D-ALANINE LIGASE"/>
    <property type="match status" value="1"/>
</dbReference>
<keyword evidence="4 10" id="KW-0547">Nucleotide-binding</keyword>
<dbReference type="SUPFAM" id="SSF53244">
    <property type="entry name" value="MurD-like peptide ligases, peptide-binding domain"/>
    <property type="match status" value="1"/>
</dbReference>
<dbReference type="InterPro" id="IPR000713">
    <property type="entry name" value="Mur_ligase_N"/>
</dbReference>
<evidence type="ECO:0000256" key="11">
    <source>
        <dbReference type="RuleBase" id="RU004136"/>
    </source>
</evidence>
<comment type="function">
    <text evidence="10 11">Involved in cell wall formation. Catalyzes the final step in the synthesis of UDP-N-acetylmuramoyl-pentapeptide, the precursor of murein.</text>
</comment>
<keyword evidence="9 10" id="KW-0961">Cell wall biogenesis/degradation</keyword>
<dbReference type="GO" id="GO:0051301">
    <property type="term" value="P:cell division"/>
    <property type="evidence" value="ECO:0007669"/>
    <property type="project" value="UniProtKB-KW"/>
</dbReference>
<name>A0A919CQA8_9PROT</name>
<dbReference type="Gene3D" id="3.90.190.20">
    <property type="entry name" value="Mur ligase, C-terminal domain"/>
    <property type="match status" value="1"/>
</dbReference>
<evidence type="ECO:0000256" key="8">
    <source>
        <dbReference type="ARBA" id="ARBA00023306"/>
    </source>
</evidence>
<comment type="catalytic activity">
    <reaction evidence="10 11">
        <text>D-alanyl-D-alanine + UDP-N-acetyl-alpha-D-muramoyl-L-alanyl-gamma-D-glutamyl-meso-2,6-diaminopimelate + ATP = UDP-N-acetyl-alpha-D-muramoyl-L-alanyl-gamma-D-glutamyl-meso-2,6-diaminopimeloyl-D-alanyl-D-alanine + ADP + phosphate + H(+)</text>
        <dbReference type="Rhea" id="RHEA:28374"/>
        <dbReference type="ChEBI" id="CHEBI:15378"/>
        <dbReference type="ChEBI" id="CHEBI:30616"/>
        <dbReference type="ChEBI" id="CHEBI:43474"/>
        <dbReference type="ChEBI" id="CHEBI:57822"/>
        <dbReference type="ChEBI" id="CHEBI:61386"/>
        <dbReference type="ChEBI" id="CHEBI:83905"/>
        <dbReference type="ChEBI" id="CHEBI:456216"/>
        <dbReference type="EC" id="6.3.2.10"/>
    </reaction>
</comment>
<keyword evidence="2 10" id="KW-0436">Ligase</keyword>
<dbReference type="PANTHER" id="PTHR43024">
    <property type="entry name" value="UDP-N-ACETYLMURAMOYL-TRIPEPTIDE--D-ALANYL-D-ALANINE LIGASE"/>
    <property type="match status" value="1"/>
</dbReference>
<comment type="similarity">
    <text evidence="10">Belongs to the MurCDEF family. MurF subfamily.</text>
</comment>
<dbReference type="SUPFAM" id="SSF63418">
    <property type="entry name" value="MurE/MurF N-terminal domain"/>
    <property type="match status" value="1"/>
</dbReference>
<dbReference type="InterPro" id="IPR013221">
    <property type="entry name" value="Mur_ligase_cen"/>
</dbReference>
<dbReference type="Pfam" id="PF02875">
    <property type="entry name" value="Mur_ligase_C"/>
    <property type="match status" value="1"/>
</dbReference>
<comment type="pathway">
    <text evidence="10 11">Cell wall biogenesis; peptidoglycan biosynthesis.</text>
</comment>
<dbReference type="GO" id="GO:0047480">
    <property type="term" value="F:UDP-N-acetylmuramoyl-tripeptide-D-alanyl-D-alanine ligase activity"/>
    <property type="evidence" value="ECO:0007669"/>
    <property type="project" value="UniProtKB-UniRule"/>
</dbReference>
<keyword evidence="7 10" id="KW-0573">Peptidoglycan synthesis</keyword>
<reference evidence="15" key="2">
    <citation type="submission" date="2020-09" db="EMBL/GenBank/DDBJ databases">
        <authorList>
            <person name="Sun Q."/>
            <person name="Kim S."/>
        </authorList>
    </citation>
    <scope>NUCLEOTIDE SEQUENCE</scope>
    <source>
        <strain evidence="15">KCTC 42651</strain>
    </source>
</reference>
<protein>
    <recommendedName>
        <fullName evidence="10 11">UDP-N-acetylmuramoyl-tripeptide--D-alanyl-D-alanine ligase</fullName>
        <ecNumber evidence="10 11">6.3.2.10</ecNumber>
    </recommendedName>
    <alternativeName>
        <fullName evidence="10">D-alanyl-D-alanine-adding enzyme</fullName>
    </alternativeName>
</protein>
<evidence type="ECO:0000256" key="9">
    <source>
        <dbReference type="ARBA" id="ARBA00023316"/>
    </source>
</evidence>
<keyword evidence="6 10" id="KW-0133">Cell shape</keyword>
<comment type="subcellular location">
    <subcellularLocation>
        <location evidence="10 11">Cytoplasm</location>
    </subcellularLocation>
</comment>
<organism evidence="15 16">
    <name type="scientific">Thalassobaculum fulvum</name>
    <dbReference type="NCBI Taxonomy" id="1633335"/>
    <lineage>
        <taxon>Bacteria</taxon>
        <taxon>Pseudomonadati</taxon>
        <taxon>Pseudomonadota</taxon>
        <taxon>Alphaproteobacteria</taxon>
        <taxon>Rhodospirillales</taxon>
        <taxon>Thalassobaculaceae</taxon>
        <taxon>Thalassobaculum</taxon>
    </lineage>
</organism>
<evidence type="ECO:0000313" key="16">
    <source>
        <dbReference type="Proteomes" id="UP000630353"/>
    </source>
</evidence>
<evidence type="ECO:0000256" key="10">
    <source>
        <dbReference type="HAMAP-Rule" id="MF_02019"/>
    </source>
</evidence>
<evidence type="ECO:0000259" key="13">
    <source>
        <dbReference type="Pfam" id="PF02875"/>
    </source>
</evidence>
<evidence type="ECO:0000313" key="15">
    <source>
        <dbReference type="EMBL" id="GHD54095.1"/>
    </source>
</evidence>
<dbReference type="EMBL" id="BMZS01000007">
    <property type="protein sequence ID" value="GHD54095.1"/>
    <property type="molecule type" value="Genomic_DNA"/>
</dbReference>
<reference evidence="15" key="1">
    <citation type="journal article" date="2014" name="Int. J. Syst. Evol. Microbiol.">
        <title>Complete genome sequence of Corynebacterium casei LMG S-19264T (=DSM 44701T), isolated from a smear-ripened cheese.</title>
        <authorList>
            <consortium name="US DOE Joint Genome Institute (JGI-PGF)"/>
            <person name="Walter F."/>
            <person name="Albersmeier A."/>
            <person name="Kalinowski J."/>
            <person name="Ruckert C."/>
        </authorList>
    </citation>
    <scope>NUCLEOTIDE SEQUENCE</scope>
    <source>
        <strain evidence="15">KCTC 42651</strain>
    </source>
</reference>
<dbReference type="HAMAP" id="MF_02019">
    <property type="entry name" value="MurF"/>
    <property type="match status" value="1"/>
</dbReference>
<comment type="caution">
    <text evidence="15">The sequence shown here is derived from an EMBL/GenBank/DDBJ whole genome shotgun (WGS) entry which is preliminary data.</text>
</comment>
<evidence type="ECO:0000256" key="1">
    <source>
        <dbReference type="ARBA" id="ARBA00022490"/>
    </source>
</evidence>
<dbReference type="GO" id="GO:0005524">
    <property type="term" value="F:ATP binding"/>
    <property type="evidence" value="ECO:0007669"/>
    <property type="project" value="UniProtKB-UniRule"/>
</dbReference>
<evidence type="ECO:0000259" key="12">
    <source>
        <dbReference type="Pfam" id="PF01225"/>
    </source>
</evidence>
<dbReference type="Pfam" id="PF08245">
    <property type="entry name" value="Mur_ligase_M"/>
    <property type="match status" value="1"/>
</dbReference>
<evidence type="ECO:0000256" key="6">
    <source>
        <dbReference type="ARBA" id="ARBA00022960"/>
    </source>
</evidence>
<dbReference type="EC" id="6.3.2.10" evidence="10 11"/>
<feature type="domain" description="Mur ligase central" evidence="14">
    <location>
        <begin position="110"/>
        <end position="299"/>
    </location>
</feature>
<evidence type="ECO:0000256" key="7">
    <source>
        <dbReference type="ARBA" id="ARBA00022984"/>
    </source>
</evidence>
<sequence length="480" mass="48780">MTAALWTRDDAVRATGGQPLGRGWNASGVVIDSRAVRAGDLFAALPGERVDGHDFVAQALKAGAAAALVSRRPDGLAEDAPLLLVDDVLAGLAALGRAARARSTARIAAVTGSVGKTGSKEMLAAALAGYGPTQASQGNLNNHIGAPLSLARLTPSAAYAVFELGMNHPDEIRPLTRLVRPHAALITNVEMVHAGFFTGIEQIADAKAEILEGLEPGGAAVLNRDNGQYGRLAGHAARLGIGRIVTFGTDTAVDVRLLDSASDAGGTRVEAEVAGRRLSWTVGGIGRHWALNSIGVAATLLALELDPAPGMAALAGVSAMRGRGGQVRLDLPGGPLTLIDESYNASPPAVRAALAVFAETRPGPGGRRILVLGDMRELGAGAPAAHRGLAEAVLAARPDAVYLVGPEMRALAVALPAGLVTAHTERSEDLATVVAGAVAPGDVVLVKGSLGTRMKPIVTALEALATPTRFAVAGRVVNGG</sequence>
<dbReference type="Pfam" id="PF01225">
    <property type="entry name" value="Mur_ligase"/>
    <property type="match status" value="1"/>
</dbReference>
<gene>
    <name evidence="10 15" type="primary">murF</name>
    <name evidence="15" type="ORF">GCM10017083_31220</name>
</gene>
<evidence type="ECO:0000256" key="5">
    <source>
        <dbReference type="ARBA" id="ARBA00022840"/>
    </source>
</evidence>
<keyword evidence="16" id="KW-1185">Reference proteome</keyword>
<evidence type="ECO:0000259" key="14">
    <source>
        <dbReference type="Pfam" id="PF08245"/>
    </source>
</evidence>
<dbReference type="GO" id="GO:0008360">
    <property type="term" value="P:regulation of cell shape"/>
    <property type="evidence" value="ECO:0007669"/>
    <property type="project" value="UniProtKB-KW"/>
</dbReference>
<dbReference type="SUPFAM" id="SSF53623">
    <property type="entry name" value="MurD-like peptide ligases, catalytic domain"/>
    <property type="match status" value="1"/>
</dbReference>
<dbReference type="AlphaFoldDB" id="A0A919CQA8"/>